<dbReference type="EMBL" id="MBFU01000450">
    <property type="protein sequence ID" value="PVZ99295.1"/>
    <property type="molecule type" value="Genomic_DNA"/>
</dbReference>
<keyword evidence="6" id="KW-0813">Transport</keyword>
<dbReference type="AlphaFoldDB" id="A0A2U1J2J1"/>
<feature type="transmembrane region" description="Helical" evidence="7">
    <location>
        <begin position="363"/>
        <end position="385"/>
    </location>
</feature>
<feature type="transmembrane region" description="Helical" evidence="7">
    <location>
        <begin position="506"/>
        <end position="528"/>
    </location>
</feature>
<feature type="transmembrane region" description="Helical" evidence="7">
    <location>
        <begin position="480"/>
        <end position="500"/>
    </location>
</feature>
<dbReference type="PROSITE" id="PS01023">
    <property type="entry name" value="PTR2_2"/>
    <property type="match status" value="1"/>
</dbReference>
<comment type="similarity">
    <text evidence="2 6">Belongs to the major facilitator superfamily. Proton-dependent oligopeptide transporter (POT/PTR) (TC 2.A.17) family.</text>
</comment>
<evidence type="ECO:0000256" key="3">
    <source>
        <dbReference type="ARBA" id="ARBA00022692"/>
    </source>
</evidence>
<evidence type="ECO:0000256" key="7">
    <source>
        <dbReference type="SAM" id="Phobius"/>
    </source>
</evidence>
<dbReference type="Pfam" id="PF00854">
    <property type="entry name" value="PTR2"/>
    <property type="match status" value="1"/>
</dbReference>
<dbReference type="SUPFAM" id="SSF103473">
    <property type="entry name" value="MFS general substrate transporter"/>
    <property type="match status" value="1"/>
</dbReference>
<keyword evidence="4 7" id="KW-1133">Transmembrane helix</keyword>
<keyword evidence="3 6" id="KW-0812">Transmembrane</keyword>
<protein>
    <recommendedName>
        <fullName evidence="10">Major facilitator superfamily (MFS) profile domain-containing protein</fullName>
    </recommendedName>
</protein>
<dbReference type="InterPro" id="IPR000109">
    <property type="entry name" value="POT_fam"/>
</dbReference>
<keyword evidence="9" id="KW-1185">Reference proteome</keyword>
<feature type="transmembrane region" description="Helical" evidence="7">
    <location>
        <begin position="218"/>
        <end position="237"/>
    </location>
</feature>
<feature type="transmembrane region" description="Helical" evidence="7">
    <location>
        <begin position="136"/>
        <end position="153"/>
    </location>
</feature>
<evidence type="ECO:0000313" key="9">
    <source>
        <dbReference type="Proteomes" id="UP000245591"/>
    </source>
</evidence>
<dbReference type="Proteomes" id="UP000245591">
    <property type="component" value="Unassembled WGS sequence"/>
</dbReference>
<comment type="caution">
    <text evidence="8">The sequence shown here is derived from an EMBL/GenBank/DDBJ whole genome shotgun (WGS) entry which is preliminary data.</text>
</comment>
<evidence type="ECO:0000256" key="1">
    <source>
        <dbReference type="ARBA" id="ARBA00004141"/>
    </source>
</evidence>
<organism evidence="8 9">
    <name type="scientific">Smittium angustum</name>
    <dbReference type="NCBI Taxonomy" id="133377"/>
    <lineage>
        <taxon>Eukaryota</taxon>
        <taxon>Fungi</taxon>
        <taxon>Fungi incertae sedis</taxon>
        <taxon>Zoopagomycota</taxon>
        <taxon>Kickxellomycotina</taxon>
        <taxon>Harpellomycetes</taxon>
        <taxon>Harpellales</taxon>
        <taxon>Legeriomycetaceae</taxon>
        <taxon>Smittium</taxon>
    </lineage>
</organism>
<evidence type="ECO:0008006" key="10">
    <source>
        <dbReference type="Google" id="ProtNLM"/>
    </source>
</evidence>
<dbReference type="GO" id="GO:0022857">
    <property type="term" value="F:transmembrane transporter activity"/>
    <property type="evidence" value="ECO:0007669"/>
    <property type="project" value="InterPro"/>
</dbReference>
<feature type="transmembrane region" description="Helical" evidence="7">
    <location>
        <begin position="442"/>
        <end position="468"/>
    </location>
</feature>
<dbReference type="GO" id="GO:0016020">
    <property type="term" value="C:membrane"/>
    <property type="evidence" value="ECO:0007669"/>
    <property type="project" value="UniProtKB-SubCell"/>
</dbReference>
<dbReference type="GO" id="GO:0006857">
    <property type="term" value="P:oligopeptide transport"/>
    <property type="evidence" value="ECO:0007669"/>
    <property type="project" value="InterPro"/>
</dbReference>
<dbReference type="PANTHER" id="PTHR11654">
    <property type="entry name" value="OLIGOPEPTIDE TRANSPORTER-RELATED"/>
    <property type="match status" value="1"/>
</dbReference>
<reference evidence="8 9" key="1">
    <citation type="journal article" date="2018" name="MBio">
        <title>Comparative Genomics Reveals the Core Gene Toolbox for the Fungus-Insect Symbiosis.</title>
        <authorList>
            <person name="Wang Y."/>
            <person name="Stata M."/>
            <person name="Wang W."/>
            <person name="Stajich J.E."/>
            <person name="White M.M."/>
            <person name="Moncalvo J.M."/>
        </authorList>
    </citation>
    <scope>NUCLEOTIDE SEQUENCE [LARGE SCALE GENOMIC DNA]</scope>
    <source>
        <strain evidence="8 9">AUS-126-30</strain>
    </source>
</reference>
<evidence type="ECO:0000256" key="5">
    <source>
        <dbReference type="ARBA" id="ARBA00023136"/>
    </source>
</evidence>
<dbReference type="Gene3D" id="1.20.1250.20">
    <property type="entry name" value="MFS general substrate transporter like domains"/>
    <property type="match status" value="1"/>
</dbReference>
<feature type="transmembrane region" description="Helical" evidence="7">
    <location>
        <begin position="107"/>
        <end position="124"/>
    </location>
</feature>
<gene>
    <name evidence="8" type="ORF">BB558_004684</name>
</gene>
<evidence type="ECO:0000256" key="6">
    <source>
        <dbReference type="RuleBase" id="RU003755"/>
    </source>
</evidence>
<evidence type="ECO:0000256" key="4">
    <source>
        <dbReference type="ARBA" id="ARBA00022989"/>
    </source>
</evidence>
<feature type="transmembrane region" description="Helical" evidence="7">
    <location>
        <begin position="81"/>
        <end position="101"/>
    </location>
</feature>
<comment type="subcellular location">
    <subcellularLocation>
        <location evidence="1 6">Membrane</location>
        <topology evidence="1 6">Multi-pass membrane protein</topology>
    </subcellularLocation>
</comment>
<dbReference type="InterPro" id="IPR018456">
    <property type="entry name" value="PTR2_symporter_CS"/>
</dbReference>
<keyword evidence="5 7" id="KW-0472">Membrane</keyword>
<evidence type="ECO:0000256" key="2">
    <source>
        <dbReference type="ARBA" id="ARBA00005982"/>
    </source>
</evidence>
<name>A0A2U1J2J1_SMIAN</name>
<dbReference type="InterPro" id="IPR036259">
    <property type="entry name" value="MFS_trans_sf"/>
</dbReference>
<evidence type="ECO:0000313" key="8">
    <source>
        <dbReference type="EMBL" id="PVZ99295.1"/>
    </source>
</evidence>
<proteinExistence type="inferred from homology"/>
<sequence length="532" mass="60473">MEETKIESAKEASNESEVFSDKIPEDYKSGVSGKLDVSAWLIVVTELCERFTFYGITVMLPEYLMYKYNDSRSAVVLKVKAFSFLAYFSTIIGAVVADQWLGKFRTIFLFSIWYFFGTVLLSIFSMDNISLKLSSAMFIVSVYFFVGIGTGGIKANVSSFVAEQVDKVYHSTEKPGVYISPTLTVEKCYRYFYWAINIGAFLGMAVCPQLAMHMSYTAAFLSTLIVILISFVLFTSGRKKYKINSPKYSIFGKTYRCILYAIENRKNTSNQNKIYKNTDTSKEDRNKSLLSEKNHWLDISKGLEMAEWDDSFVEGIKSCIEACKVFSFFPFYWMLYNNVTDVLILQAMRMRKPNWISYNQLGLLTQISVVSIIPLYEFVCTKILYKKNIILSPITRIAIGFVVITIGFIYTTIIQKIIYTYPPYYNFAGGNVDKFSHNDISVWWQVPSYILIGSSEIFASVTGLEYAFSKAPPELKSVLSAIYLFTNCLGSLIGLGLSGFSEDPNILNMFIGETGLMAVLTAMFWIVFRKRA</sequence>
<accession>A0A2U1J2J1</accession>
<feature type="transmembrane region" description="Helical" evidence="7">
    <location>
        <begin position="397"/>
        <end position="422"/>
    </location>
</feature>